<organism evidence="2 3">
    <name type="scientific">Nostocoides australiense Ben110</name>
    <dbReference type="NCBI Taxonomy" id="1193182"/>
    <lineage>
        <taxon>Bacteria</taxon>
        <taxon>Bacillati</taxon>
        <taxon>Actinomycetota</taxon>
        <taxon>Actinomycetes</taxon>
        <taxon>Micrococcales</taxon>
        <taxon>Intrasporangiaceae</taxon>
        <taxon>Nostocoides</taxon>
    </lineage>
</organism>
<evidence type="ECO:0000313" key="2">
    <source>
        <dbReference type="EMBL" id="CCH74446.1"/>
    </source>
</evidence>
<keyword evidence="3" id="KW-1185">Reference proteome</keyword>
<evidence type="ECO:0000313" key="3">
    <source>
        <dbReference type="Proteomes" id="UP000035763"/>
    </source>
</evidence>
<proteinExistence type="predicted"/>
<protein>
    <submittedName>
        <fullName evidence="2">Uncharacterized protein</fullName>
    </submittedName>
</protein>
<accession>W6K094</accession>
<gene>
    <name evidence="2" type="ORF">BN11_4440006</name>
</gene>
<feature type="compositionally biased region" description="Low complexity" evidence="1">
    <location>
        <begin position="54"/>
        <end position="76"/>
    </location>
</feature>
<dbReference type="Proteomes" id="UP000035763">
    <property type="component" value="Unassembled WGS sequence"/>
</dbReference>
<reference evidence="2 3" key="1">
    <citation type="journal article" date="2013" name="ISME J.">
        <title>A metabolic model for members of the genus Tetrasphaera involved in enhanced biological phosphorus removal.</title>
        <authorList>
            <person name="Kristiansen R."/>
            <person name="Nguyen H.T.T."/>
            <person name="Saunders A.M."/>
            <person name="Nielsen J.L."/>
            <person name="Wimmer R."/>
            <person name="Le V.Q."/>
            <person name="McIlroy S.J."/>
            <person name="Petrovski S."/>
            <person name="Seviour R.J."/>
            <person name="Calteau A."/>
            <person name="Nielsen K.L."/>
            <person name="Nielsen P.H."/>
        </authorList>
    </citation>
    <scope>NUCLEOTIDE SEQUENCE [LARGE SCALE GENOMIC DNA]</scope>
    <source>
        <strain evidence="2 3">Ben110</strain>
    </source>
</reference>
<comment type="caution">
    <text evidence="2">The sequence shown here is derived from an EMBL/GenBank/DDBJ whole genome shotgun (WGS) entry which is preliminary data.</text>
</comment>
<dbReference type="EMBL" id="CAJA01000384">
    <property type="protein sequence ID" value="CCH74446.1"/>
    <property type="molecule type" value="Genomic_DNA"/>
</dbReference>
<dbReference type="OrthoDB" id="3260457at2"/>
<feature type="compositionally biased region" description="Low complexity" evidence="1">
    <location>
        <begin position="33"/>
        <end position="46"/>
    </location>
</feature>
<dbReference type="AlphaFoldDB" id="W6K094"/>
<sequence>MRRYLGSLVLAAVVLVALWFLQQRDDAPPVPVQPSATSSAPTAAAPVPVPVTPTPAAATPTGTTSTSSSTPQAPAVNPVEPEGDPVDPTAPATARDEGQAKQFTAYAKAAEAFMADFARPAATVTEQQWWSKVSGHLSEQAVTAYEGTDPQNVPFTEVTGPATIVPSDAPSQLLAIARVPTDSGWYRVEMTTTADGIRITRASPESGGRR</sequence>
<dbReference type="RefSeq" id="WP_048699806.1">
    <property type="nucleotide sequence ID" value="NZ_HG764815.1"/>
</dbReference>
<feature type="region of interest" description="Disordered" evidence="1">
    <location>
        <begin position="28"/>
        <end position="99"/>
    </location>
</feature>
<name>W6K094_9MICO</name>
<evidence type="ECO:0000256" key="1">
    <source>
        <dbReference type="SAM" id="MobiDB-lite"/>
    </source>
</evidence>